<comment type="caution">
    <text evidence="2">The sequence shown here is derived from an EMBL/GenBank/DDBJ whole genome shotgun (WGS) entry which is preliminary data.</text>
</comment>
<feature type="domain" description="VWA-like" evidence="1">
    <location>
        <begin position="294"/>
        <end position="420"/>
    </location>
</feature>
<gene>
    <name evidence="2" type="ORF">CPJCM30710_21180</name>
</gene>
<keyword evidence="3" id="KW-1185">Reference proteome</keyword>
<name>A0A919S093_9CLOT</name>
<dbReference type="SUPFAM" id="SSF53300">
    <property type="entry name" value="vWA-like"/>
    <property type="match status" value="1"/>
</dbReference>
<dbReference type="AlphaFoldDB" id="A0A919S093"/>
<dbReference type="RefSeq" id="WP_212904150.1">
    <property type="nucleotide sequence ID" value="NZ_BOPZ01000017.1"/>
</dbReference>
<dbReference type="Proteomes" id="UP000679179">
    <property type="component" value="Unassembled WGS sequence"/>
</dbReference>
<organism evidence="2 3">
    <name type="scientific">Clostridium polyendosporum</name>
    <dbReference type="NCBI Taxonomy" id="69208"/>
    <lineage>
        <taxon>Bacteria</taxon>
        <taxon>Bacillati</taxon>
        <taxon>Bacillota</taxon>
        <taxon>Clostridia</taxon>
        <taxon>Eubacteriales</taxon>
        <taxon>Clostridiaceae</taxon>
        <taxon>Clostridium</taxon>
    </lineage>
</organism>
<evidence type="ECO:0000313" key="3">
    <source>
        <dbReference type="Proteomes" id="UP000679179"/>
    </source>
</evidence>
<dbReference type="PANTHER" id="PTHR38730:SF1">
    <property type="entry name" value="SLL7028 PROTEIN"/>
    <property type="match status" value="1"/>
</dbReference>
<evidence type="ECO:0000259" key="1">
    <source>
        <dbReference type="Pfam" id="PF09967"/>
    </source>
</evidence>
<dbReference type="InterPro" id="IPR018698">
    <property type="entry name" value="VWA-like_dom"/>
</dbReference>
<reference evidence="2" key="1">
    <citation type="submission" date="2021-03" db="EMBL/GenBank/DDBJ databases">
        <title>Taxonomic study of Clostridium polyendosporum from meadow-gley soil under rice.</title>
        <authorList>
            <person name="Kobayashi H."/>
            <person name="Tanizawa Y."/>
            <person name="Yagura M."/>
        </authorList>
    </citation>
    <scope>NUCLEOTIDE SEQUENCE</scope>
    <source>
        <strain evidence="2">JCM 30710</strain>
    </source>
</reference>
<dbReference type="InterPro" id="IPR036465">
    <property type="entry name" value="vWFA_dom_sf"/>
</dbReference>
<dbReference type="PANTHER" id="PTHR38730">
    <property type="entry name" value="SLL7028 PROTEIN"/>
    <property type="match status" value="1"/>
</dbReference>
<dbReference type="EMBL" id="BOPZ01000017">
    <property type="protein sequence ID" value="GIM29452.1"/>
    <property type="molecule type" value="Genomic_DNA"/>
</dbReference>
<sequence length="446" mass="52741">MNFDGRRRELLREAVQWESPSQVTEKFKREFWELLEYIIIIMLEKEDNFFGQFMVQVKREIKLDISWPIATKPEMGNFQMLFNPVLFLQCELKEMQALFKHEIYHIMLGHYERERILINKYSRLALSIAMDISVNQFIKNLPAWCKKLYTVNVEYNLDLREDMTMEYYAEEIQKAINKIIKNDTTTKDNNLSIIKEIALESAHDSWNSGELSLDNLKEIKKKTALNAYKGKAPKNLENIIFAFNEKPEVQWNEYLKKLIPSVRRGYKKTITRKDRRQPERLDLRGKLPSIIPEIVVAIDISASMSDDEVNKIMIEILGISKSNMANITVVECDNEIRRVYELKSPMDIKKRLQKNGSTSFSPVFKYMRENNMRNHILIYFTDGVGEEELKIRPINQKILWVLTGQENLSLKNPFGEIKRLTRKEKENYGYDYGLQAMRDVIHDWAR</sequence>
<accession>A0A919S093</accession>
<protein>
    <submittedName>
        <fullName evidence="2">Peptidase</fullName>
    </submittedName>
</protein>
<evidence type="ECO:0000313" key="2">
    <source>
        <dbReference type="EMBL" id="GIM29452.1"/>
    </source>
</evidence>
<proteinExistence type="predicted"/>
<dbReference type="Pfam" id="PF09967">
    <property type="entry name" value="DUF2201"/>
    <property type="match status" value="1"/>
</dbReference>